<reference evidence="2" key="1">
    <citation type="journal article" date="2017" name="Genome Biol. Evol.">
        <title>Comparative Genomic Analysis Identifies a Campylobacter Clade Deficient in Selenium Metabolism.</title>
        <authorList>
            <person name="Miller W.G."/>
            <person name="Yee E."/>
            <person name="Lopes B.S."/>
            <person name="Chapman M.H."/>
            <person name="Huynh S."/>
            <person name="Bono J.L."/>
            <person name="Parker C.T."/>
            <person name="Strachan N.J.C."/>
            <person name="Forbes K.J."/>
        </authorList>
    </citation>
    <scope>NUCLEOTIDE SEQUENCE [LARGE SCALE GENOMIC DNA]</scope>
    <source>
        <strain evidence="2">RM6137</strain>
    </source>
</reference>
<dbReference type="STRING" id="1660073.CSUIS_1029"/>
<protein>
    <submittedName>
        <fullName evidence="1">Putative lipoprotein</fullName>
    </submittedName>
</protein>
<dbReference type="Proteomes" id="UP000194260">
    <property type="component" value="Chromosome"/>
</dbReference>
<sequence length="156" mass="17728">MIKNLSLIFIALVFAGCWGKSSLHSQANLKNELLAYTQKYDKDGILLVATYLNPIYQGEFVSDFEGSEVFILSIYPTNISPNYININAVNSKFQKLNADDNLTNLTSINLPWSNHYKITTPSQNIDILNLEISLDDNSTARLKFQKIARSLYWNTK</sequence>
<dbReference type="EMBL" id="CP018789">
    <property type="protein sequence ID" value="ARR00841.1"/>
    <property type="molecule type" value="Genomic_DNA"/>
</dbReference>
<organism evidence="1 2">
    <name type="scientific">Campylobacter porcelli</name>
    <dbReference type="NCBI Taxonomy" id="1660073"/>
    <lineage>
        <taxon>Bacteria</taxon>
        <taxon>Pseudomonadati</taxon>
        <taxon>Campylobacterota</taxon>
        <taxon>Epsilonproteobacteria</taxon>
        <taxon>Campylobacterales</taxon>
        <taxon>Campylobacteraceae</taxon>
        <taxon>Campylobacter</taxon>
    </lineage>
</organism>
<name>A0A1X9SX72_9BACT</name>
<evidence type="ECO:0000313" key="1">
    <source>
        <dbReference type="EMBL" id="ARR00841.1"/>
    </source>
</evidence>
<keyword evidence="1" id="KW-0449">Lipoprotein</keyword>
<dbReference type="KEGG" id="camy:CSUIS_1029"/>
<gene>
    <name evidence="1" type="ORF">CSUIS_1029</name>
</gene>
<dbReference type="RefSeq" id="WP_086236529.1">
    <property type="nucleotide sequence ID" value="NZ_CP018789.1"/>
</dbReference>
<dbReference type="AlphaFoldDB" id="A0A1X9SX72"/>
<accession>A0A1X9SX72</accession>
<evidence type="ECO:0000313" key="2">
    <source>
        <dbReference type="Proteomes" id="UP000194260"/>
    </source>
</evidence>
<dbReference type="PROSITE" id="PS51257">
    <property type="entry name" value="PROKAR_LIPOPROTEIN"/>
    <property type="match status" value="1"/>
</dbReference>
<proteinExistence type="predicted"/>